<dbReference type="WBParaSite" id="L893_g19863.t1">
    <property type="protein sequence ID" value="L893_g19863.t1"/>
    <property type="gene ID" value="L893_g19863"/>
</dbReference>
<reference evidence="3" key="1">
    <citation type="submission" date="2016-11" db="UniProtKB">
        <authorList>
            <consortium name="WormBaseParasite"/>
        </authorList>
    </citation>
    <scope>IDENTIFICATION</scope>
</reference>
<keyword evidence="2" id="KW-1185">Reference proteome</keyword>
<evidence type="ECO:0000256" key="1">
    <source>
        <dbReference type="SAM" id="Phobius"/>
    </source>
</evidence>
<proteinExistence type="predicted"/>
<feature type="transmembrane region" description="Helical" evidence="1">
    <location>
        <begin position="74"/>
        <end position="92"/>
    </location>
</feature>
<evidence type="ECO:0000313" key="3">
    <source>
        <dbReference type="WBParaSite" id="L893_g19863.t1"/>
    </source>
</evidence>
<sequence length="93" mass="10177">MSVTLMEIKRYLASAGYWEENERRTVTTPAQEMIPTAEPFEIPGMSFFHPVVLAPGAKEAYSSRRQTAGGTSPQILITLLVVVSGFLGMSILT</sequence>
<organism evidence="2 3">
    <name type="scientific">Steinernema glaseri</name>
    <dbReference type="NCBI Taxonomy" id="37863"/>
    <lineage>
        <taxon>Eukaryota</taxon>
        <taxon>Metazoa</taxon>
        <taxon>Ecdysozoa</taxon>
        <taxon>Nematoda</taxon>
        <taxon>Chromadorea</taxon>
        <taxon>Rhabditida</taxon>
        <taxon>Tylenchina</taxon>
        <taxon>Panagrolaimomorpha</taxon>
        <taxon>Strongyloidoidea</taxon>
        <taxon>Steinernematidae</taxon>
        <taxon>Steinernema</taxon>
    </lineage>
</organism>
<dbReference type="Proteomes" id="UP000095287">
    <property type="component" value="Unplaced"/>
</dbReference>
<protein>
    <submittedName>
        <fullName evidence="3">LEM domain-containing protein</fullName>
    </submittedName>
</protein>
<name>A0A1I7YUL8_9BILA</name>
<evidence type="ECO:0000313" key="2">
    <source>
        <dbReference type="Proteomes" id="UP000095287"/>
    </source>
</evidence>
<keyword evidence="1" id="KW-0812">Transmembrane</keyword>
<dbReference type="AlphaFoldDB" id="A0A1I7YUL8"/>
<keyword evidence="1" id="KW-0472">Membrane</keyword>
<keyword evidence="1" id="KW-1133">Transmembrane helix</keyword>
<accession>A0A1I7YUL8</accession>